<accession>A0A561E9A3</accession>
<reference evidence="2 3" key="1">
    <citation type="submission" date="2019-06" db="EMBL/GenBank/DDBJ databases">
        <title>Sequencing the genomes of 1000 actinobacteria strains.</title>
        <authorList>
            <person name="Klenk H.-P."/>
        </authorList>
    </citation>
    <scope>NUCLEOTIDE SEQUENCE [LARGE SCALE GENOMIC DNA]</scope>
    <source>
        <strain evidence="2 3">DSM 19560</strain>
    </source>
</reference>
<comment type="caution">
    <text evidence="2">The sequence shown here is derived from an EMBL/GenBank/DDBJ whole genome shotgun (WGS) entry which is preliminary data.</text>
</comment>
<name>A0A561E9A3_9MICO</name>
<gene>
    <name evidence="2" type="ORF">BKA23_0992</name>
</gene>
<dbReference type="EMBL" id="VIVQ01000001">
    <property type="protein sequence ID" value="TWE12194.1"/>
    <property type="molecule type" value="Genomic_DNA"/>
</dbReference>
<evidence type="ECO:0000313" key="3">
    <source>
        <dbReference type="Proteomes" id="UP000318297"/>
    </source>
</evidence>
<evidence type="ECO:0000313" key="2">
    <source>
        <dbReference type="EMBL" id="TWE12194.1"/>
    </source>
</evidence>
<dbReference type="Proteomes" id="UP000318297">
    <property type="component" value="Unassembled WGS sequence"/>
</dbReference>
<keyword evidence="3" id="KW-1185">Reference proteome</keyword>
<sequence length="299" mass="30848">MQPVDNEGGAARRCGQKHHRPFSTVEAMSPRLPTRALFAHLLDDAAVFPPGNFPLDEAIERRARRRGTPASDFVGPLLLPPALVDDALADGGGLVIGVVGRAGTAIADIVAAGEAVTASPSHALAGLEVPAVDGWRDALTLGVPLAVEVPAGPSGVSVLPDLASSPLQVIAKLRTGSSPANPVPSSTDVAQFIGECVRLGLPFKLTGGLHHAVTSTVTADGRTEDQFGFLNVVLATAAALDGDDVATQLERRDTSAIAADITEFSEARAVNVRNSFTSYGCCDVLDPINDLATLGLIED</sequence>
<dbReference type="AlphaFoldDB" id="A0A561E9A3"/>
<evidence type="ECO:0000256" key="1">
    <source>
        <dbReference type="SAM" id="MobiDB-lite"/>
    </source>
</evidence>
<feature type="region of interest" description="Disordered" evidence="1">
    <location>
        <begin position="1"/>
        <end position="26"/>
    </location>
</feature>
<proteinExistence type="predicted"/>
<protein>
    <submittedName>
        <fullName evidence="2">Uncharacterized protein</fullName>
    </submittedName>
</protein>
<organism evidence="2 3">
    <name type="scientific">Rudaeicoccus suwonensis</name>
    <dbReference type="NCBI Taxonomy" id="657409"/>
    <lineage>
        <taxon>Bacteria</taxon>
        <taxon>Bacillati</taxon>
        <taxon>Actinomycetota</taxon>
        <taxon>Actinomycetes</taxon>
        <taxon>Micrococcales</taxon>
        <taxon>Dermacoccaceae</taxon>
        <taxon>Rudaeicoccus</taxon>
    </lineage>
</organism>